<dbReference type="RefSeq" id="WP_104710009.1">
    <property type="nucleotide sequence ID" value="NZ_PTRA01000001.1"/>
</dbReference>
<dbReference type="OrthoDB" id="981402at2"/>
<keyword evidence="1" id="KW-1133">Transmembrane helix</keyword>
<feature type="transmembrane region" description="Helical" evidence="1">
    <location>
        <begin position="248"/>
        <end position="270"/>
    </location>
</feature>
<feature type="transmembrane region" description="Helical" evidence="1">
    <location>
        <begin position="12"/>
        <end position="36"/>
    </location>
</feature>
<organism evidence="2 3">
    <name type="scientific">Siphonobacter curvatus</name>
    <dbReference type="NCBI Taxonomy" id="2094562"/>
    <lineage>
        <taxon>Bacteria</taxon>
        <taxon>Pseudomonadati</taxon>
        <taxon>Bacteroidota</taxon>
        <taxon>Cytophagia</taxon>
        <taxon>Cytophagales</taxon>
        <taxon>Cytophagaceae</taxon>
        <taxon>Siphonobacter</taxon>
    </lineage>
</organism>
<name>A0A2S7IMG4_9BACT</name>
<keyword evidence="1" id="KW-0472">Membrane</keyword>
<evidence type="ECO:0000256" key="1">
    <source>
        <dbReference type="SAM" id="Phobius"/>
    </source>
</evidence>
<dbReference type="EMBL" id="PTRA01000001">
    <property type="protein sequence ID" value="PQA58839.1"/>
    <property type="molecule type" value="Genomic_DNA"/>
</dbReference>
<gene>
    <name evidence="2" type="ORF">C5O19_04030</name>
</gene>
<feature type="transmembrane region" description="Helical" evidence="1">
    <location>
        <begin position="206"/>
        <end position="222"/>
    </location>
</feature>
<feature type="transmembrane region" description="Helical" evidence="1">
    <location>
        <begin position="167"/>
        <end position="194"/>
    </location>
</feature>
<keyword evidence="3" id="KW-1185">Reference proteome</keyword>
<dbReference type="AlphaFoldDB" id="A0A2S7IMG4"/>
<comment type="caution">
    <text evidence="2">The sequence shown here is derived from an EMBL/GenBank/DDBJ whole genome shotgun (WGS) entry which is preliminary data.</text>
</comment>
<evidence type="ECO:0000313" key="2">
    <source>
        <dbReference type="EMBL" id="PQA58839.1"/>
    </source>
</evidence>
<accession>A0A2S7IMG4</accession>
<proteinExistence type="predicted"/>
<feature type="transmembrane region" description="Helical" evidence="1">
    <location>
        <begin position="335"/>
        <end position="356"/>
    </location>
</feature>
<dbReference type="InterPro" id="IPR045625">
    <property type="entry name" value="DUF6427"/>
</dbReference>
<reference evidence="3" key="1">
    <citation type="submission" date="2018-02" db="EMBL/GenBank/DDBJ databases">
        <title>Genome sequencing of Solimonas sp. HR-BB.</title>
        <authorList>
            <person name="Lee Y."/>
            <person name="Jeon C.O."/>
        </authorList>
    </citation>
    <scope>NUCLEOTIDE SEQUENCE [LARGE SCALE GENOMIC DNA]</scope>
    <source>
        <strain evidence="3">HR-U</strain>
    </source>
</reference>
<dbReference type="Pfam" id="PF19992">
    <property type="entry name" value="DUF6427"/>
    <property type="match status" value="1"/>
</dbReference>
<protein>
    <recommendedName>
        <fullName evidence="4">Glycosyltransferase RgtA/B/C/D-like domain-containing protein</fullName>
    </recommendedName>
</protein>
<feature type="transmembrane region" description="Helical" evidence="1">
    <location>
        <begin position="83"/>
        <end position="102"/>
    </location>
</feature>
<feature type="transmembrane region" description="Helical" evidence="1">
    <location>
        <begin position="282"/>
        <end position="300"/>
    </location>
</feature>
<evidence type="ECO:0000313" key="3">
    <source>
        <dbReference type="Proteomes" id="UP000239590"/>
    </source>
</evidence>
<dbReference type="Proteomes" id="UP000239590">
    <property type="component" value="Unassembled WGS sequence"/>
</dbReference>
<feature type="transmembrane region" description="Helical" evidence="1">
    <location>
        <begin position="114"/>
        <end position="147"/>
    </location>
</feature>
<evidence type="ECO:0008006" key="4">
    <source>
        <dbReference type="Google" id="ProtNLM"/>
    </source>
</evidence>
<sequence>MLSFFRVNAAYQLFVLLVILFLVRLPVLMGTTPLLIPEMQWTLLGEQLSKGHGLYDGIWDSTAPMAAAVYAGLHWIFGRSEVMYHFVAYAIAAFQMIYFNLIMSRQSVFSDRNYVPGFIYLVLMNLSFDYTTLSPALLATTFLLLALGTLLKQLDREGIRDELLEVGFYIGIATLFYPPCMVFIIWVVLALLLYSGASFRQHIMNILGFLFPLVIVNLYFYLDGRYDAFTRNFLSIIFQIRQYDLNDFQTLITVLIFPVLLAGLGFLQILKHGRYTNFQSRVQQVMALYLGACLLSVGLMAYLAPMQFVIFTPGLAFFSVYFFETYTRRRWIPEMMFVIFVGGVGILFYLTLLPAFSNTILKLENLTVQPVRLPSEIKNKRILVLGDGMGEYLENYPATAYLNWNLARFDLENLNNYNNVINILRNFEKDPPEYLIDRRNLAPTLFKRIPALARQYEQIDKGIYRKIHA</sequence>
<keyword evidence="1" id="KW-0812">Transmembrane</keyword>